<evidence type="ECO:0000313" key="2">
    <source>
        <dbReference type="Proteomes" id="UP000503558"/>
    </source>
</evidence>
<dbReference type="EMBL" id="MN945902">
    <property type="protein sequence ID" value="QIG61670.1"/>
    <property type="molecule type" value="Genomic_DNA"/>
</dbReference>
<sequence length="86" mass="9176">MSNETTTTTVSDPIAEFVTMFAATDTAYDLGTHMTCMEADGYANLMMSTGHMAAAEAVTAGHLESEGWACEGLDDGQHLEVERPDN</sequence>
<dbReference type="Proteomes" id="UP000503558">
    <property type="component" value="Genome"/>
</dbReference>
<gene>
    <name evidence="1" type="primary">60</name>
    <name evidence="1" type="ORF">SEA_DINGER_60</name>
</gene>
<proteinExistence type="predicted"/>
<protein>
    <submittedName>
        <fullName evidence="1">Uncharacterized protein</fullName>
    </submittedName>
</protein>
<reference evidence="1 2" key="1">
    <citation type="submission" date="2020-01" db="EMBL/GenBank/DDBJ databases">
        <authorList>
            <person name="Easterwood J.C."/>
            <person name="Fast K.M."/>
            <person name="Kirkpatrick B.L."/>
            <person name="Caruso S.M."/>
            <person name="Garlena R.A."/>
            <person name="Russell D.A."/>
            <person name="Pope W.H."/>
            <person name="Jacobs-Sera D."/>
            <person name="Hatfull G.F."/>
        </authorList>
    </citation>
    <scope>NUCLEOTIDE SEQUENCE [LARGE SCALE GENOMIC DNA]</scope>
</reference>
<evidence type="ECO:0000313" key="1">
    <source>
        <dbReference type="EMBL" id="QIG61670.1"/>
    </source>
</evidence>
<accession>A0A6G6XSA1</accession>
<name>A0A6G6XSA1_9CAUD</name>
<organism evidence="1 2">
    <name type="scientific">Rhodococcus phage Dinger</name>
    <dbReference type="NCBI Taxonomy" id="2708634"/>
    <lineage>
        <taxon>Viruses</taxon>
        <taxon>Duplodnaviria</taxon>
        <taxon>Heunggongvirae</taxon>
        <taxon>Uroviricota</taxon>
        <taxon>Caudoviricetes</taxon>
        <taxon>Rerduovirus</taxon>
        <taxon>Rhodococcus virus Takoda</taxon>
    </lineage>
</organism>